<evidence type="ECO:0000313" key="9">
    <source>
        <dbReference type="Proteomes" id="UP000818029"/>
    </source>
</evidence>
<sequence>MVGLSVILENQKSGNNSNIISKKSPQVISKTSMLINTTTTTSKVSFVKSELNYRVPAFLEQCYLCKQKLLPAKDIYMYKGDKGFCSVECRCRQILMDEEEILKKANCSLAAMKPPSSSASSSSAQRHRKAGRNHAC</sequence>
<evidence type="ECO:0000256" key="5">
    <source>
        <dbReference type="ARBA" id="ARBA00022771"/>
    </source>
</evidence>
<gene>
    <name evidence="10" type="primary">LOC107933216</name>
</gene>
<evidence type="ECO:0000256" key="4">
    <source>
        <dbReference type="ARBA" id="ARBA00022723"/>
    </source>
</evidence>
<comment type="subcellular location">
    <subcellularLocation>
        <location evidence="1">Cytoplasm</location>
    </subcellularLocation>
</comment>
<dbReference type="KEGG" id="ghi:107933216"/>
<dbReference type="PaxDb" id="3635-A0A1U8M5D6"/>
<proteinExistence type="inferred from homology"/>
<dbReference type="RefSeq" id="XP_016720868.1">
    <property type="nucleotide sequence ID" value="XM_016865379.2"/>
</dbReference>
<keyword evidence="5" id="KW-0863">Zinc-finger</keyword>
<reference evidence="10" key="2">
    <citation type="submission" date="2025-08" db="UniProtKB">
        <authorList>
            <consortium name="RefSeq"/>
        </authorList>
    </citation>
    <scope>IDENTIFICATION</scope>
</reference>
<evidence type="ECO:0000256" key="6">
    <source>
        <dbReference type="PROSITE-ProRule" id="PRU01131"/>
    </source>
</evidence>
<feature type="compositionally biased region" description="Basic residues" evidence="7">
    <location>
        <begin position="125"/>
        <end position="136"/>
    </location>
</feature>
<keyword evidence="5" id="KW-0862">Zinc</keyword>
<dbReference type="GO" id="GO:0005737">
    <property type="term" value="C:cytoplasm"/>
    <property type="evidence" value="ECO:0007669"/>
    <property type="project" value="UniProtKB-SubCell"/>
</dbReference>
<keyword evidence="4" id="KW-0479">Metal-binding</keyword>
<name>A0A1U8M5D6_GOSHI</name>
<keyword evidence="9" id="KW-1185">Reference proteome</keyword>
<accession>A0A1U8M5D6</accession>
<dbReference type="InterPro" id="IPR007650">
    <property type="entry name" value="Zf-FLZ_dom"/>
</dbReference>
<organism evidence="9 10">
    <name type="scientific">Gossypium hirsutum</name>
    <name type="common">Upland cotton</name>
    <name type="synonym">Gossypium mexicanum</name>
    <dbReference type="NCBI Taxonomy" id="3635"/>
    <lineage>
        <taxon>Eukaryota</taxon>
        <taxon>Viridiplantae</taxon>
        <taxon>Streptophyta</taxon>
        <taxon>Embryophyta</taxon>
        <taxon>Tracheophyta</taxon>
        <taxon>Spermatophyta</taxon>
        <taxon>Magnoliopsida</taxon>
        <taxon>eudicotyledons</taxon>
        <taxon>Gunneridae</taxon>
        <taxon>Pentapetalae</taxon>
        <taxon>rosids</taxon>
        <taxon>malvids</taxon>
        <taxon>Malvales</taxon>
        <taxon>Malvaceae</taxon>
        <taxon>Malvoideae</taxon>
        <taxon>Gossypium</taxon>
    </lineage>
</organism>
<evidence type="ECO:0000256" key="3">
    <source>
        <dbReference type="ARBA" id="ARBA00022490"/>
    </source>
</evidence>
<reference evidence="9" key="1">
    <citation type="journal article" date="2020" name="Nat. Genet.">
        <title>Genomic diversifications of five Gossypium allopolyploid species and their impact on cotton improvement.</title>
        <authorList>
            <person name="Chen Z.J."/>
            <person name="Sreedasyam A."/>
            <person name="Ando A."/>
            <person name="Song Q."/>
            <person name="De Santiago L.M."/>
            <person name="Hulse-Kemp A.M."/>
            <person name="Ding M."/>
            <person name="Ye W."/>
            <person name="Kirkbride R.C."/>
            <person name="Jenkins J."/>
            <person name="Plott C."/>
            <person name="Lovell J."/>
            <person name="Lin Y.M."/>
            <person name="Vaughn R."/>
            <person name="Liu B."/>
            <person name="Simpson S."/>
            <person name="Scheffler B.E."/>
            <person name="Wen L."/>
            <person name="Saski C.A."/>
            <person name="Grover C.E."/>
            <person name="Hu G."/>
            <person name="Conover J.L."/>
            <person name="Carlson J.W."/>
            <person name="Shu S."/>
            <person name="Boston L.B."/>
            <person name="Williams M."/>
            <person name="Peterson D.G."/>
            <person name="McGee K."/>
            <person name="Jones D.C."/>
            <person name="Wendel J.F."/>
            <person name="Stelly D.M."/>
            <person name="Grimwood J."/>
            <person name="Schmutz J."/>
        </authorList>
    </citation>
    <scope>NUCLEOTIDE SEQUENCE [LARGE SCALE GENOMIC DNA]</scope>
    <source>
        <strain evidence="9">cv. TM-1</strain>
    </source>
</reference>
<comment type="similarity">
    <text evidence="2">Belongs to the FLZ family.</text>
</comment>
<dbReference type="AlphaFoldDB" id="A0A1U8M5D6"/>
<feature type="domain" description="FLZ-type" evidence="8">
    <location>
        <begin position="57"/>
        <end position="101"/>
    </location>
</feature>
<dbReference type="GO" id="GO:0008270">
    <property type="term" value="F:zinc ion binding"/>
    <property type="evidence" value="ECO:0007669"/>
    <property type="project" value="UniProtKB-KW"/>
</dbReference>
<feature type="region of interest" description="Disordered" evidence="7">
    <location>
        <begin position="111"/>
        <end position="136"/>
    </location>
</feature>
<dbReference type="STRING" id="3635.A0A1U8M5D6"/>
<protein>
    <submittedName>
        <fullName evidence="10">FCS-Like Zinc finger 15</fullName>
    </submittedName>
</protein>
<dbReference type="GeneID" id="107933216"/>
<dbReference type="PANTHER" id="PTHR33059">
    <property type="entry name" value="FCS-LIKE ZINC FINGER 5"/>
    <property type="match status" value="1"/>
</dbReference>
<evidence type="ECO:0000256" key="7">
    <source>
        <dbReference type="SAM" id="MobiDB-lite"/>
    </source>
</evidence>
<evidence type="ECO:0000256" key="1">
    <source>
        <dbReference type="ARBA" id="ARBA00004496"/>
    </source>
</evidence>
<evidence type="ECO:0000256" key="2">
    <source>
        <dbReference type="ARBA" id="ARBA00009374"/>
    </source>
</evidence>
<evidence type="ECO:0000313" key="10">
    <source>
        <dbReference type="RefSeq" id="XP_016720868.1"/>
    </source>
</evidence>
<dbReference type="Proteomes" id="UP000818029">
    <property type="component" value="Chromosome A02"/>
</dbReference>
<keyword evidence="3" id="KW-0963">Cytoplasm</keyword>
<dbReference type="PANTHER" id="PTHR33059:SF84">
    <property type="entry name" value="FCS-LIKE ZINC FINGER 15"/>
    <property type="match status" value="1"/>
</dbReference>
<dbReference type="OrthoDB" id="1926521at2759"/>
<feature type="zinc finger region" description="FLZ-type" evidence="6">
    <location>
        <begin position="57"/>
        <end position="101"/>
    </location>
</feature>
<dbReference type="Pfam" id="PF04570">
    <property type="entry name" value="zf-FLZ"/>
    <property type="match status" value="1"/>
</dbReference>
<dbReference type="PROSITE" id="PS51795">
    <property type="entry name" value="ZF_FLZ"/>
    <property type="match status" value="1"/>
</dbReference>
<evidence type="ECO:0000259" key="8">
    <source>
        <dbReference type="PROSITE" id="PS51795"/>
    </source>
</evidence>